<evidence type="ECO:0000259" key="3">
    <source>
        <dbReference type="PROSITE" id="PS50800"/>
    </source>
</evidence>
<dbReference type="AlphaFoldDB" id="A0A1I8PI78"/>
<keyword evidence="1" id="KW-0175">Coiled coil</keyword>
<name>A0A1I8PI78_STOCA</name>
<organism evidence="4 5">
    <name type="scientific">Stomoxys calcitrans</name>
    <name type="common">Stable fly</name>
    <name type="synonym">Conops calcitrans</name>
    <dbReference type="NCBI Taxonomy" id="35570"/>
    <lineage>
        <taxon>Eukaryota</taxon>
        <taxon>Metazoa</taxon>
        <taxon>Ecdysozoa</taxon>
        <taxon>Arthropoda</taxon>
        <taxon>Hexapoda</taxon>
        <taxon>Insecta</taxon>
        <taxon>Pterygota</taxon>
        <taxon>Neoptera</taxon>
        <taxon>Endopterygota</taxon>
        <taxon>Diptera</taxon>
        <taxon>Brachycera</taxon>
        <taxon>Muscomorpha</taxon>
        <taxon>Muscoidea</taxon>
        <taxon>Muscidae</taxon>
        <taxon>Stomoxys</taxon>
    </lineage>
</organism>
<evidence type="ECO:0000256" key="1">
    <source>
        <dbReference type="SAM" id="Coils"/>
    </source>
</evidence>
<evidence type="ECO:0000313" key="5">
    <source>
        <dbReference type="Proteomes" id="UP000095300"/>
    </source>
</evidence>
<dbReference type="Proteomes" id="UP000095300">
    <property type="component" value="Unassembled WGS sequence"/>
</dbReference>
<protein>
    <recommendedName>
        <fullName evidence="3">SAP domain-containing protein</fullName>
    </recommendedName>
</protein>
<proteinExistence type="predicted"/>
<feature type="compositionally biased region" description="Polar residues" evidence="2">
    <location>
        <begin position="106"/>
        <end position="116"/>
    </location>
</feature>
<keyword evidence="5" id="KW-1185">Reference proteome</keyword>
<reference evidence="4" key="1">
    <citation type="submission" date="2020-05" db="UniProtKB">
        <authorList>
            <consortium name="EnsemblMetazoa"/>
        </authorList>
    </citation>
    <scope>IDENTIFICATION</scope>
    <source>
        <strain evidence="4">USDA</strain>
    </source>
</reference>
<dbReference type="EnsemblMetazoa" id="SCAU008326-RA">
    <property type="protein sequence ID" value="SCAU008326-PA"/>
    <property type="gene ID" value="SCAU008326"/>
</dbReference>
<dbReference type="VEuPathDB" id="VectorBase:SCAU008326"/>
<dbReference type="InterPro" id="IPR003034">
    <property type="entry name" value="SAP_dom"/>
</dbReference>
<sequence>MEFMEEELSLTTLQALCRNFFLSTDGTKRQLVLRLKDVPKEELTKMIEVETTKEYDSTVIQKHLTVDGGQSVVHKENLQASENVKNTAKLEGTSKNENADTKVMTTENIPNNNKNQRTPEKEKHKLQHTSNPNEEILSGRFDRRVNNYNNFRSAEFTLEASLKEKEMELLKKENELLKREQELLRKENQMLRSVDCAAEQSAAAGISLSLVSNFISNYDGKTDGTFWVTQLRDIQKTYMLSDNMLRALFATKLIGRAQVWLHSRRNTSDENLDELFQQFCLMFGTKETKLEKQVFEQQQRLKRPKTRNKSH</sequence>
<feature type="domain" description="SAP" evidence="3">
    <location>
        <begin position="5"/>
        <end position="39"/>
    </location>
</feature>
<feature type="region of interest" description="Disordered" evidence="2">
    <location>
        <begin position="106"/>
        <end position="134"/>
    </location>
</feature>
<dbReference type="OrthoDB" id="8065303at2759"/>
<evidence type="ECO:0000256" key="2">
    <source>
        <dbReference type="SAM" id="MobiDB-lite"/>
    </source>
</evidence>
<dbReference type="PROSITE" id="PS50800">
    <property type="entry name" value="SAP"/>
    <property type="match status" value="1"/>
</dbReference>
<accession>A0A1I8PI78</accession>
<feature type="coiled-coil region" evidence="1">
    <location>
        <begin position="160"/>
        <end position="194"/>
    </location>
</feature>
<gene>
    <name evidence="4" type="primary">106083109</name>
</gene>
<evidence type="ECO:0000313" key="4">
    <source>
        <dbReference type="EnsemblMetazoa" id="SCAU008326-PA"/>
    </source>
</evidence>
<dbReference type="STRING" id="35570.A0A1I8PI78"/>